<reference evidence="1" key="1">
    <citation type="submission" date="2014-09" db="EMBL/GenBank/DDBJ databases">
        <authorList>
            <person name="Magalhaes I.L.F."/>
            <person name="Oliveira U."/>
            <person name="Santos F.R."/>
            <person name="Vidigal T.H.D.A."/>
            <person name="Brescovit A.D."/>
            <person name="Santos A.J."/>
        </authorList>
    </citation>
    <scope>NUCLEOTIDE SEQUENCE</scope>
    <source>
        <tissue evidence="1">Shoot tissue taken approximately 20 cm above the soil surface</tissue>
    </source>
</reference>
<dbReference type="EMBL" id="GBRH01249915">
    <property type="protein sequence ID" value="JAD47980.1"/>
    <property type="molecule type" value="Transcribed_RNA"/>
</dbReference>
<reference evidence="1" key="2">
    <citation type="journal article" date="2015" name="Data Brief">
        <title>Shoot transcriptome of the giant reed, Arundo donax.</title>
        <authorList>
            <person name="Barrero R.A."/>
            <person name="Guerrero F.D."/>
            <person name="Moolhuijzen P."/>
            <person name="Goolsby J.A."/>
            <person name="Tidwell J."/>
            <person name="Bellgard S.E."/>
            <person name="Bellgard M.I."/>
        </authorList>
    </citation>
    <scope>NUCLEOTIDE SEQUENCE</scope>
    <source>
        <tissue evidence="1">Shoot tissue taken approximately 20 cm above the soil surface</tissue>
    </source>
</reference>
<protein>
    <submittedName>
        <fullName evidence="1">Uncharacterized protein</fullName>
    </submittedName>
</protein>
<organism evidence="1">
    <name type="scientific">Arundo donax</name>
    <name type="common">Giant reed</name>
    <name type="synonym">Donax arundinaceus</name>
    <dbReference type="NCBI Taxonomy" id="35708"/>
    <lineage>
        <taxon>Eukaryota</taxon>
        <taxon>Viridiplantae</taxon>
        <taxon>Streptophyta</taxon>
        <taxon>Embryophyta</taxon>
        <taxon>Tracheophyta</taxon>
        <taxon>Spermatophyta</taxon>
        <taxon>Magnoliopsida</taxon>
        <taxon>Liliopsida</taxon>
        <taxon>Poales</taxon>
        <taxon>Poaceae</taxon>
        <taxon>PACMAD clade</taxon>
        <taxon>Arundinoideae</taxon>
        <taxon>Arundineae</taxon>
        <taxon>Arundo</taxon>
    </lineage>
</organism>
<accession>A0A0A9AG96</accession>
<sequence length="10" mass="970">MSEATKGSCG</sequence>
<proteinExistence type="predicted"/>
<name>A0A0A9AG96_ARUDO</name>
<evidence type="ECO:0000313" key="1">
    <source>
        <dbReference type="EMBL" id="JAD47980.1"/>
    </source>
</evidence>